<protein>
    <submittedName>
        <fullName evidence="1">Uncharacterized protein</fullName>
    </submittedName>
</protein>
<dbReference type="AlphaFoldDB" id="A0A4V6I628"/>
<name>A0A4V6I628_9HELI</name>
<dbReference type="EMBL" id="JRPJ02000017">
    <property type="protein sequence ID" value="TLE10459.1"/>
    <property type="molecule type" value="Genomic_DNA"/>
</dbReference>
<gene>
    <name evidence="1" type="ORF">LS79_005850</name>
</gene>
<sequence length="73" mass="8302">MLFGSVFCIFYIATFKGCADKRVVYRETYIPIKCDVEIPTRPSLSGDLVSDYSKALQHSETLEKDLEFCVKGK</sequence>
<evidence type="ECO:0000313" key="1">
    <source>
        <dbReference type="EMBL" id="TLE10459.1"/>
    </source>
</evidence>
<accession>A0A4V6I628</accession>
<evidence type="ECO:0000313" key="2">
    <source>
        <dbReference type="Proteomes" id="UP000029857"/>
    </source>
</evidence>
<dbReference type="Proteomes" id="UP000029857">
    <property type="component" value="Unassembled WGS sequence"/>
</dbReference>
<organism evidence="1 2">
    <name type="scientific">Helicobacter bilis</name>
    <dbReference type="NCBI Taxonomy" id="37372"/>
    <lineage>
        <taxon>Bacteria</taxon>
        <taxon>Pseudomonadati</taxon>
        <taxon>Campylobacterota</taxon>
        <taxon>Epsilonproteobacteria</taxon>
        <taxon>Campylobacterales</taxon>
        <taxon>Helicobacteraceae</taxon>
        <taxon>Helicobacter</taxon>
    </lineage>
</organism>
<comment type="caution">
    <text evidence="1">The sequence shown here is derived from an EMBL/GenBank/DDBJ whole genome shotgun (WGS) entry which is preliminary data.</text>
</comment>
<reference evidence="1 2" key="1">
    <citation type="journal article" date="2014" name="Genome Announc.">
        <title>Draft genome sequences of eight enterohepatic helicobacter species isolated from both laboratory and wild rodents.</title>
        <authorList>
            <person name="Sheh A."/>
            <person name="Shen Z."/>
            <person name="Fox J.G."/>
        </authorList>
    </citation>
    <scope>NUCLEOTIDE SEQUENCE [LARGE SCALE GENOMIC DNA]</scope>
    <source>
        <strain evidence="1 2">ATCC 49320</strain>
    </source>
</reference>
<proteinExistence type="predicted"/>